<evidence type="ECO:0000259" key="2">
    <source>
        <dbReference type="Pfam" id="PF01471"/>
    </source>
</evidence>
<gene>
    <name evidence="3" type="ORF">ENV35_00075</name>
</gene>
<dbReference type="AlphaFoldDB" id="A0A7C3SQ48"/>
<sequence length="347" mass="40161">MFFFFKKSKKGTGALIDTRSEEEKQKDYLFEEIVSEPEPVNWVEKPQSQWRKFPIYDQNSSNACVAFSLAKILGIMHQVNEREWIDFSPGFIYQQRANKPQAGMGGVDAWEIVRKNGALLESFFPSQGKNDDYLDSYQVKNYEKQIAAVFRISNYVILPTKDINVIASTIQKTGKSVMVWYYWTYDEWDRSFPIIKNPALDISQADKHSVVAVDYTLYNGKKCLVIEDSWGKNRGINGQRIISEDFHSQRNFFAAYPINFQFEEATIQKPFYVFNKDLYYGMQDYDVKMLQCCLKYEGLFPLNSDCTGYFGGLTLSAVKNFQAKYGLPQTGYVGEMTREKLNQLFGS</sequence>
<dbReference type="InterPro" id="IPR038765">
    <property type="entry name" value="Papain-like_cys_pep_sf"/>
</dbReference>
<dbReference type="Pfam" id="PF00112">
    <property type="entry name" value="Peptidase_C1"/>
    <property type="match status" value="1"/>
</dbReference>
<feature type="domain" description="Peptidoglycan binding-like" evidence="2">
    <location>
        <begin position="285"/>
        <end position="341"/>
    </location>
</feature>
<dbReference type="GO" id="GO:0006508">
    <property type="term" value="P:proteolysis"/>
    <property type="evidence" value="ECO:0007669"/>
    <property type="project" value="InterPro"/>
</dbReference>
<name>A0A7C3SQ48_9BACT</name>
<protein>
    <recommendedName>
        <fullName evidence="4">Peptidase C1A papain</fullName>
    </recommendedName>
</protein>
<dbReference type="Gene3D" id="1.10.101.10">
    <property type="entry name" value="PGBD-like superfamily/PGBD"/>
    <property type="match status" value="1"/>
</dbReference>
<dbReference type="EMBL" id="DTGA01000001">
    <property type="protein sequence ID" value="HGB30255.1"/>
    <property type="molecule type" value="Genomic_DNA"/>
</dbReference>
<dbReference type="InterPro" id="IPR002477">
    <property type="entry name" value="Peptidoglycan-bd-like"/>
</dbReference>
<dbReference type="InterPro" id="IPR000668">
    <property type="entry name" value="Peptidase_C1A_C"/>
</dbReference>
<comment type="caution">
    <text evidence="3">The sequence shown here is derived from an EMBL/GenBank/DDBJ whole genome shotgun (WGS) entry which is preliminary data.</text>
</comment>
<proteinExistence type="predicted"/>
<dbReference type="GO" id="GO:0008234">
    <property type="term" value="F:cysteine-type peptidase activity"/>
    <property type="evidence" value="ECO:0007669"/>
    <property type="project" value="InterPro"/>
</dbReference>
<reference evidence="3" key="1">
    <citation type="journal article" date="2020" name="mSystems">
        <title>Genome- and Community-Level Interaction Insights into Carbon Utilization and Element Cycling Functions of Hydrothermarchaeota in Hydrothermal Sediment.</title>
        <authorList>
            <person name="Zhou Z."/>
            <person name="Liu Y."/>
            <person name="Xu W."/>
            <person name="Pan J."/>
            <person name="Luo Z.H."/>
            <person name="Li M."/>
        </authorList>
    </citation>
    <scope>NUCLEOTIDE SEQUENCE [LARGE SCALE GENOMIC DNA]</scope>
    <source>
        <strain evidence="3">SpSt-751</strain>
    </source>
</reference>
<feature type="domain" description="Peptidase C1A papain C-terminal" evidence="1">
    <location>
        <begin position="52"/>
        <end position="241"/>
    </location>
</feature>
<dbReference type="InterPro" id="IPR036365">
    <property type="entry name" value="PGBD-like_sf"/>
</dbReference>
<dbReference type="Gene3D" id="3.90.70.10">
    <property type="entry name" value="Cysteine proteinases"/>
    <property type="match status" value="1"/>
</dbReference>
<dbReference type="InterPro" id="IPR036366">
    <property type="entry name" value="PGBDSf"/>
</dbReference>
<evidence type="ECO:0000259" key="1">
    <source>
        <dbReference type="Pfam" id="PF00112"/>
    </source>
</evidence>
<dbReference type="SUPFAM" id="SSF47090">
    <property type="entry name" value="PGBD-like"/>
    <property type="match status" value="1"/>
</dbReference>
<dbReference type="Pfam" id="PF01471">
    <property type="entry name" value="PG_binding_1"/>
    <property type="match status" value="1"/>
</dbReference>
<accession>A0A7C3SQ48</accession>
<evidence type="ECO:0000313" key="3">
    <source>
        <dbReference type="EMBL" id="HGB30255.1"/>
    </source>
</evidence>
<organism evidence="3">
    <name type="scientific">Dictyoglomus turgidum</name>
    <dbReference type="NCBI Taxonomy" id="513050"/>
    <lineage>
        <taxon>Bacteria</taxon>
        <taxon>Pseudomonadati</taxon>
        <taxon>Dictyoglomota</taxon>
        <taxon>Dictyoglomia</taxon>
        <taxon>Dictyoglomales</taxon>
        <taxon>Dictyoglomaceae</taxon>
        <taxon>Dictyoglomus</taxon>
    </lineage>
</organism>
<dbReference type="SUPFAM" id="SSF54001">
    <property type="entry name" value="Cysteine proteinases"/>
    <property type="match status" value="1"/>
</dbReference>
<evidence type="ECO:0008006" key="4">
    <source>
        <dbReference type="Google" id="ProtNLM"/>
    </source>
</evidence>